<evidence type="ECO:0000256" key="1">
    <source>
        <dbReference type="SAM" id="Phobius"/>
    </source>
</evidence>
<keyword evidence="2" id="KW-0732">Signal</keyword>
<feature type="signal peptide" evidence="2">
    <location>
        <begin position="1"/>
        <end position="29"/>
    </location>
</feature>
<organism evidence="3">
    <name type="scientific">Paraprevotella clara</name>
    <dbReference type="NCBI Taxonomy" id="454154"/>
    <lineage>
        <taxon>Bacteria</taxon>
        <taxon>Pseudomonadati</taxon>
        <taxon>Bacteroidota</taxon>
        <taxon>Bacteroidia</taxon>
        <taxon>Bacteroidales</taxon>
        <taxon>Prevotellaceae</taxon>
        <taxon>Paraprevotella</taxon>
    </lineage>
</organism>
<protein>
    <recommendedName>
        <fullName evidence="4">Oxygen tolerance</fullName>
    </recommendedName>
</protein>
<feature type="transmembrane region" description="Helical" evidence="1">
    <location>
        <begin position="164"/>
        <end position="186"/>
    </location>
</feature>
<accession>A0A6N3GPK0</accession>
<gene>
    <name evidence="3" type="ORF">PCLFYP37_00496</name>
</gene>
<keyword evidence="1" id="KW-0812">Transmembrane</keyword>
<dbReference type="Pfam" id="PF13584">
    <property type="entry name" value="BatD"/>
    <property type="match status" value="1"/>
</dbReference>
<sequence>MKSYHNKNKRAVRLWLLLPFLLMASVVEAQVTVDVRIDSLELWVGEQTRITLDVSTDTKSKLVMPQVKAGDMLTPGVEVVEVAKADTQQLNEGARRLVSQSYIVTSFDSALYYLPPLVVKVDGKEYQSKNLALRVLSIPVDTVHVDRFYGPKDIMAVPFSWTDWSLIFALSVLLLVWVLGLAYFYIRYRDNKPIIKIIKLAPKVLPHTKAMEEIDQIKAEKVWAKEDSKEYYTRLTAILRTYIEKRYGFNAMEMTSTEIIDRLLKEQTSESLDELRMLFQTADLVKFAKYNTLINENDANLVNAIEFINQTKVEADENAVPEPDEVTIEQKRSRRTLISMRLALVLLTLAALALLGWILWMVYDLVV</sequence>
<name>A0A6N3GPK0_9BACT</name>
<proteinExistence type="predicted"/>
<keyword evidence="1" id="KW-0472">Membrane</keyword>
<reference evidence="3" key="1">
    <citation type="submission" date="2019-11" db="EMBL/GenBank/DDBJ databases">
        <authorList>
            <person name="Feng L."/>
        </authorList>
    </citation>
    <scope>NUCLEOTIDE SEQUENCE</scope>
    <source>
        <strain evidence="3">PclaraLFYP37</strain>
    </source>
</reference>
<evidence type="ECO:0000313" key="3">
    <source>
        <dbReference type="EMBL" id="VYU65669.1"/>
    </source>
</evidence>
<evidence type="ECO:0008006" key="4">
    <source>
        <dbReference type="Google" id="ProtNLM"/>
    </source>
</evidence>
<dbReference type="EMBL" id="CACRUT010000031">
    <property type="protein sequence ID" value="VYU65669.1"/>
    <property type="molecule type" value="Genomic_DNA"/>
</dbReference>
<feature type="transmembrane region" description="Helical" evidence="1">
    <location>
        <begin position="342"/>
        <end position="363"/>
    </location>
</feature>
<dbReference type="InterPro" id="IPR025738">
    <property type="entry name" value="BatD"/>
</dbReference>
<keyword evidence="1" id="KW-1133">Transmembrane helix</keyword>
<dbReference type="AlphaFoldDB" id="A0A6N3GPK0"/>
<dbReference type="RefSeq" id="WP_412441573.1">
    <property type="nucleotide sequence ID" value="NZ_CACRUT010000031.1"/>
</dbReference>
<feature type="chain" id="PRO_5026838289" description="Oxygen tolerance" evidence="2">
    <location>
        <begin position="30"/>
        <end position="367"/>
    </location>
</feature>
<evidence type="ECO:0000256" key="2">
    <source>
        <dbReference type="SAM" id="SignalP"/>
    </source>
</evidence>